<keyword evidence="1" id="KW-0596">Phosphopantetheine</keyword>
<dbReference type="InterPro" id="IPR009081">
    <property type="entry name" value="PP-bd_ACP"/>
</dbReference>
<keyword evidence="3" id="KW-0808">Transferase</keyword>
<dbReference type="PROSITE" id="PS50075">
    <property type="entry name" value="CARRIER"/>
    <property type="match status" value="1"/>
</dbReference>
<evidence type="ECO:0000256" key="4">
    <source>
        <dbReference type="ARBA" id="ARBA00022857"/>
    </source>
</evidence>
<dbReference type="Pfam" id="PF02801">
    <property type="entry name" value="Ketoacyl-synt_C"/>
    <property type="match status" value="1"/>
</dbReference>
<dbReference type="InterPro" id="IPR049551">
    <property type="entry name" value="PKS_DH_C"/>
</dbReference>
<dbReference type="SMART" id="SM00822">
    <property type="entry name" value="PKS_KR"/>
    <property type="match status" value="1"/>
</dbReference>
<dbReference type="InterPro" id="IPR050091">
    <property type="entry name" value="PKS_NRPS_Biosynth_Enz"/>
</dbReference>
<dbReference type="SMART" id="SM00825">
    <property type="entry name" value="PKS_KS"/>
    <property type="match status" value="1"/>
</dbReference>
<dbReference type="SUPFAM" id="SSF52151">
    <property type="entry name" value="FabD/lysophospholipase-like"/>
    <property type="match status" value="1"/>
</dbReference>
<dbReference type="PROSITE" id="PS52019">
    <property type="entry name" value="PKS_MFAS_DH"/>
    <property type="match status" value="1"/>
</dbReference>
<dbReference type="PANTHER" id="PTHR43775:SF29">
    <property type="entry name" value="ASPERFURANONE POLYKETIDE SYNTHASE AFOG-RELATED"/>
    <property type="match status" value="1"/>
</dbReference>
<dbReference type="InterPro" id="IPR036291">
    <property type="entry name" value="NAD(P)-bd_dom_sf"/>
</dbReference>
<dbReference type="InterPro" id="IPR014030">
    <property type="entry name" value="Ketoacyl_synth_N"/>
</dbReference>
<accession>A0ABY0HEE0</accession>
<dbReference type="Proteomes" id="UP000294003">
    <property type="component" value="Unassembled WGS sequence"/>
</dbReference>
<dbReference type="Pfam" id="PF23114">
    <property type="entry name" value="NAD-bd_HRPKS_sdrA"/>
    <property type="match status" value="1"/>
</dbReference>
<dbReference type="SMART" id="SM00826">
    <property type="entry name" value="PKS_DH"/>
    <property type="match status" value="1"/>
</dbReference>
<evidence type="ECO:0000256" key="9">
    <source>
        <dbReference type="SAM" id="MobiDB-lite"/>
    </source>
</evidence>
<dbReference type="InterPro" id="IPR049552">
    <property type="entry name" value="PKS_DH_N"/>
</dbReference>
<evidence type="ECO:0000259" key="10">
    <source>
        <dbReference type="PROSITE" id="PS50075"/>
    </source>
</evidence>
<dbReference type="InterPro" id="IPR016035">
    <property type="entry name" value="Acyl_Trfase/lysoPLipase"/>
</dbReference>
<dbReference type="Gene3D" id="1.10.1200.10">
    <property type="entry name" value="ACP-like"/>
    <property type="match status" value="1"/>
</dbReference>
<dbReference type="Gene3D" id="3.40.50.150">
    <property type="entry name" value="Vaccinia Virus protein VP39"/>
    <property type="match status" value="1"/>
</dbReference>
<feature type="region of interest" description="N-terminal hotdog fold" evidence="8">
    <location>
        <begin position="595"/>
        <end position="729"/>
    </location>
</feature>
<dbReference type="SUPFAM" id="SSF47336">
    <property type="entry name" value="ACP-like"/>
    <property type="match status" value="1"/>
</dbReference>
<dbReference type="InterPro" id="IPR049900">
    <property type="entry name" value="PKS_mFAS_DH"/>
</dbReference>
<dbReference type="InterPro" id="IPR016036">
    <property type="entry name" value="Malonyl_transacylase_ACP-bd"/>
</dbReference>
<dbReference type="PANTHER" id="PTHR43775">
    <property type="entry name" value="FATTY ACID SYNTHASE"/>
    <property type="match status" value="1"/>
</dbReference>
<dbReference type="CDD" id="cd02440">
    <property type="entry name" value="AdoMet_MTases"/>
    <property type="match status" value="1"/>
</dbReference>
<dbReference type="SMART" id="SM00827">
    <property type="entry name" value="PKS_AT"/>
    <property type="match status" value="1"/>
</dbReference>
<dbReference type="InterPro" id="IPR042104">
    <property type="entry name" value="PKS_dehydratase_sf"/>
</dbReference>
<keyword evidence="4" id="KW-0521">NADP</keyword>
<dbReference type="InterPro" id="IPR014031">
    <property type="entry name" value="Ketoacyl_synth_C"/>
</dbReference>
<keyword evidence="2" id="KW-0597">Phosphoprotein</keyword>
<evidence type="ECO:0000256" key="5">
    <source>
        <dbReference type="ARBA" id="ARBA00023002"/>
    </source>
</evidence>
<dbReference type="SMART" id="SM00823">
    <property type="entry name" value="PKS_PP"/>
    <property type="match status" value="1"/>
</dbReference>
<proteinExistence type="predicted"/>
<dbReference type="SUPFAM" id="SSF53335">
    <property type="entry name" value="S-adenosyl-L-methionine-dependent methyltransferases"/>
    <property type="match status" value="1"/>
</dbReference>
<dbReference type="Pfam" id="PF14765">
    <property type="entry name" value="PS-DH"/>
    <property type="match status" value="1"/>
</dbReference>
<evidence type="ECO:0000313" key="13">
    <source>
        <dbReference type="EMBL" id="RYO88753.1"/>
    </source>
</evidence>
<dbReference type="InterPro" id="IPR013968">
    <property type="entry name" value="PKS_KR"/>
</dbReference>
<evidence type="ECO:0000256" key="6">
    <source>
        <dbReference type="ARBA" id="ARBA00023268"/>
    </source>
</evidence>
<sequence length="2187" mass="242816">MDPIAIVGFSFRLPQEALDERSFWDILQSRRSLMTPWPESRLDLDSFYDGNEHRKPYMFSARGGHFLKGDVAAFDAPFFSITENEAIAMDPQHRLALETSYRALENAGISVESIRGSRTAVFANSFLDDYSTILTKDLDTIPRMAATGIASSIIPNRVSCFDSRANGYARGEGVVCLVIKSLSKAVQEGDMVRAIIRSTGTNQDGRTPSLSQPHPQSQERLIREVYQRAGLCFDATRYVEAHDGNGALQASERTPNLQRANEPELAGEGTGTPTSSGPLKLLVWTAADEKAVQRAVDGYELYLDQEIAGCPTRFNQLAYTLAARRQHMEWRTFAILNTSNGDELVSNDIGHPEFSQPLCTALQIALVELLKSLGIEQMAVCGHSSGEIAAAYAVGALSQEAACKVAYYRGQLASRLKATATSPGAMISVGLSKDGVLDYLARLPPPSSNIVNADTVRVACINSPWNCTLSGSEDAIETLREQLERDGIFGQKLNTGVAYHSPAMLEVASEYHKLLGSLDVGQAQYWVDNLISPVRFSEAVLHLMQLSKHGILDAATITDFIEVGPHAALRRPINDTYWAESRFSRDSRLPGSVPASVLGKRSHDWNPLEPRWRHILSPDTVPWLGDHVVSNKVLLPGAGMLIAAIQAATQYMSPSRKIAGFYFKEAHFLQPIVIDDEKGATEMVTHLRPRPPQSPGSEPAWLEVKIFTYANDRWTECFESTLQVRDEKVTGQMDADNEERLERERVTRQYQHAVEDCTTPIDPRSFYNFIHDFSSIRYGQSFQLLRDIEWNGRECSVASIKAARPGLQDKRDLVHPAALDAAVQLAVVSLSKGLARLDATLVPNKLFNTWISTKWLNSSSVKVLSETRLRPGGSRAISTVHVLGDEGSLLCTMERLVLAAVSHHKAPRKDSMLSHGIDWKPQLSLLSPRQLHQWCHANAETRNEASVASYYHNLGSALLSSVRRVLMELSAEDLRTAPAHMQMYIASMEYHISRRPGDSDHDEAHVETLLQRCEEERPAWKLNRHVIRNLRELITGKMNALELFFHENMAEEYYKWVFNQICDVRFRRLLTLLSHENPGIRILEVGAGTGGMTSHVLPVLQEFERQDGSACFSEYTYTDISPAFLDDAKRKFQDCQGRISFHTLDLERDSREQGFAAGSFDVVVAGSVIHATSDLAATLQNIHRLLTPGGHLLYFELTADDDPCLNVPWGLLPGWWMSKEEWRTNSPLISEHRWDQTLRQAGFSGNDVILRDHEDDACHLWSMMISTKVSTADEASKCEPRQDRGIVLVIDPNSREQVALSQLIVDTRKAIAVSLHSLQDIEWKEGETVISLLEIGKPLLATISEACFSDVKSLIQRSCKLLWVTSTSVQDAEYPSYSLAIGFLRTVRSEASEKHIVTISIESADGASSLASWQDYIIRILDATVNGTSPEIEFIVQDGYITTGRLKQRKALHRHIKSLMSPAIRREPWLPGPALVAHVATPDHEGFHFVEDLRYHRNELTPYFVEIEAKSWALNFHDSLTVRRRLQQDDLGFECAGLVTRVGSGCLNFKPGDRVVMVEPGCIRTYPRAHQNLVLRLSDESSFEEAVMTPFPTLTAYYSLVRLAQLQVGEKVLVHSAAESTGQMALWIAKMVGAVIFATVKSKAERDLLVKRFGVPADHILSSQGTSFVKGIRRITGGCGVDVILNSSGETFSASWECLAPFGRFIYIGTSGIGQDTSTPLNMNTSFFVVDMYHVARTNRRLTQSLFKEITDLLSQGHIQKPFPQHVYPASDFEEATSYIQSGHEIDRVVISVDHAHTVPKSLSNYSAWKLDPKASYVVAGGLGGIGRSVARWMAIKGARHLILLSRSGAPSSVAASETISEMETQGVNIATPRCDVSSATMLSKVLHECRKTMPPIKGCVNSIMVLQDSIFDNMSHCQWKTTLKSKVDASWNLHRQLPEAMDFFILLSSLSGIYGNSGQSNYAAGSTYQDALARHRISRGQKAISFDLGLMRTIGRIAEIGQVRRVQESFEDMQVIEEDEFIALLDLHCDPSRQPSPDAQVLVGARTAADFILSGQEPVRRLTRPLFSGFLRPITGGADKTLPMTDQVKDTATLFRRAASVNDKIRIVVEALRAKLARALGVTPKHIDPSRPMIDYGVDSLVAAELRSWSRNNFGSNLTVFDIMGGKSIATIGGIIVENCNNRKEP</sequence>
<keyword evidence="6" id="KW-0511">Multifunctional enzyme</keyword>
<feature type="active site" description="Proton donor; for dehydratase activity" evidence="8">
    <location>
        <position position="820"/>
    </location>
</feature>
<feature type="domain" description="Ketosynthase family 3 (KS3)" evidence="11">
    <location>
        <begin position="1"/>
        <end position="332"/>
    </location>
</feature>
<organism evidence="13 14">
    <name type="scientific">Monosporascus cannonballus</name>
    <dbReference type="NCBI Taxonomy" id="155416"/>
    <lineage>
        <taxon>Eukaryota</taxon>
        <taxon>Fungi</taxon>
        <taxon>Dikarya</taxon>
        <taxon>Ascomycota</taxon>
        <taxon>Pezizomycotina</taxon>
        <taxon>Sordariomycetes</taxon>
        <taxon>Xylariomycetidae</taxon>
        <taxon>Xylariales</taxon>
        <taxon>Xylariales incertae sedis</taxon>
        <taxon>Monosporascus</taxon>
    </lineage>
</organism>
<keyword evidence="5" id="KW-0560">Oxidoreductase</keyword>
<evidence type="ECO:0000259" key="11">
    <source>
        <dbReference type="PROSITE" id="PS52004"/>
    </source>
</evidence>
<dbReference type="CDD" id="cd00833">
    <property type="entry name" value="PKS"/>
    <property type="match status" value="1"/>
</dbReference>
<feature type="domain" description="PKS/mFAS DH" evidence="12">
    <location>
        <begin position="595"/>
        <end position="907"/>
    </location>
</feature>
<evidence type="ECO:0000256" key="8">
    <source>
        <dbReference type="PROSITE-ProRule" id="PRU01363"/>
    </source>
</evidence>
<dbReference type="InterPro" id="IPR036736">
    <property type="entry name" value="ACP-like_sf"/>
</dbReference>
<dbReference type="Pfam" id="PF00698">
    <property type="entry name" value="Acyl_transf_1"/>
    <property type="match status" value="1"/>
</dbReference>
<dbReference type="SUPFAM" id="SSF53901">
    <property type="entry name" value="Thiolase-like"/>
    <property type="match status" value="1"/>
</dbReference>
<dbReference type="InterPro" id="IPR020841">
    <property type="entry name" value="PKS_Beta-ketoAc_synthase_dom"/>
</dbReference>
<dbReference type="InterPro" id="IPR013217">
    <property type="entry name" value="Methyltransf_12"/>
</dbReference>
<evidence type="ECO:0008006" key="15">
    <source>
        <dbReference type="Google" id="ProtNLM"/>
    </source>
</evidence>
<dbReference type="Pfam" id="PF00109">
    <property type="entry name" value="ketoacyl-synt"/>
    <property type="match status" value="1"/>
</dbReference>
<dbReference type="Gene3D" id="3.90.180.10">
    <property type="entry name" value="Medium-chain alcohol dehydrogenases, catalytic domain"/>
    <property type="match status" value="1"/>
</dbReference>
<dbReference type="InterPro" id="IPR013149">
    <property type="entry name" value="ADH-like_C"/>
</dbReference>
<evidence type="ECO:0000259" key="12">
    <source>
        <dbReference type="PROSITE" id="PS52019"/>
    </source>
</evidence>
<evidence type="ECO:0000256" key="1">
    <source>
        <dbReference type="ARBA" id="ARBA00022450"/>
    </source>
</evidence>
<dbReference type="Gene3D" id="3.40.47.10">
    <property type="match status" value="2"/>
</dbReference>
<dbReference type="InterPro" id="IPR020843">
    <property type="entry name" value="ER"/>
</dbReference>
<evidence type="ECO:0000256" key="7">
    <source>
        <dbReference type="ARBA" id="ARBA00023315"/>
    </source>
</evidence>
<name>A0ABY0HEE0_9PEZI</name>
<dbReference type="Pfam" id="PF00550">
    <property type="entry name" value="PP-binding"/>
    <property type="match status" value="1"/>
</dbReference>
<dbReference type="InterPro" id="IPR001227">
    <property type="entry name" value="Ac_transferase_dom_sf"/>
</dbReference>
<dbReference type="InterPro" id="IPR020806">
    <property type="entry name" value="PKS_PP-bd"/>
</dbReference>
<dbReference type="PROSITE" id="PS52004">
    <property type="entry name" value="KS3_2"/>
    <property type="match status" value="1"/>
</dbReference>
<dbReference type="EMBL" id="QJNS01000082">
    <property type="protein sequence ID" value="RYO88753.1"/>
    <property type="molecule type" value="Genomic_DNA"/>
</dbReference>
<evidence type="ECO:0000313" key="14">
    <source>
        <dbReference type="Proteomes" id="UP000294003"/>
    </source>
</evidence>
<dbReference type="InterPro" id="IPR057326">
    <property type="entry name" value="KR_dom"/>
</dbReference>
<evidence type="ECO:0000256" key="2">
    <source>
        <dbReference type="ARBA" id="ARBA00022553"/>
    </source>
</evidence>
<feature type="active site" description="Proton acceptor; for dehydratase activity" evidence="8">
    <location>
        <position position="627"/>
    </location>
</feature>
<dbReference type="InterPro" id="IPR020807">
    <property type="entry name" value="PKS_DH"/>
</dbReference>
<evidence type="ECO:0000256" key="3">
    <source>
        <dbReference type="ARBA" id="ARBA00022679"/>
    </source>
</evidence>
<keyword evidence="7" id="KW-0012">Acyltransferase</keyword>
<dbReference type="Pfam" id="PF21089">
    <property type="entry name" value="PKS_DH_N"/>
    <property type="match status" value="1"/>
</dbReference>
<dbReference type="InterPro" id="IPR016039">
    <property type="entry name" value="Thiolase-like"/>
</dbReference>
<keyword evidence="14" id="KW-1185">Reference proteome</keyword>
<protein>
    <recommendedName>
        <fullName evidence="15">Carrier domain-containing protein</fullName>
    </recommendedName>
</protein>
<dbReference type="Pfam" id="PF08659">
    <property type="entry name" value="KR"/>
    <property type="match status" value="1"/>
</dbReference>
<dbReference type="InterPro" id="IPR029063">
    <property type="entry name" value="SAM-dependent_MTases_sf"/>
</dbReference>
<dbReference type="InterPro" id="IPR056501">
    <property type="entry name" value="NAD-bd_HRPKS_sdrA"/>
</dbReference>
<dbReference type="SUPFAM" id="SSF55048">
    <property type="entry name" value="Probable ACP-binding domain of malonyl-CoA ACP transacylase"/>
    <property type="match status" value="1"/>
</dbReference>
<dbReference type="Gene3D" id="3.10.129.110">
    <property type="entry name" value="Polyketide synthase dehydratase"/>
    <property type="match status" value="1"/>
</dbReference>
<dbReference type="Gene3D" id="3.40.50.720">
    <property type="entry name" value="NAD(P)-binding Rossmann-like Domain"/>
    <property type="match status" value="2"/>
</dbReference>
<feature type="region of interest" description="Disordered" evidence="9">
    <location>
        <begin position="247"/>
        <end position="274"/>
    </location>
</feature>
<dbReference type="InterPro" id="IPR014043">
    <property type="entry name" value="Acyl_transferase_dom"/>
</dbReference>
<dbReference type="Gene3D" id="3.40.366.10">
    <property type="entry name" value="Malonyl-Coenzyme A Acyl Carrier Protein, domain 2"/>
    <property type="match status" value="1"/>
</dbReference>
<feature type="region of interest" description="C-terminal hotdog fold" evidence="8">
    <location>
        <begin position="758"/>
        <end position="907"/>
    </location>
</feature>
<dbReference type="SUPFAM" id="SSF51735">
    <property type="entry name" value="NAD(P)-binding Rossmann-fold domains"/>
    <property type="match status" value="2"/>
</dbReference>
<dbReference type="SMART" id="SM00829">
    <property type="entry name" value="PKS_ER"/>
    <property type="match status" value="1"/>
</dbReference>
<dbReference type="Pfam" id="PF00107">
    <property type="entry name" value="ADH_zinc_N"/>
    <property type="match status" value="1"/>
</dbReference>
<gene>
    <name evidence="13" type="ORF">DL762_003569</name>
</gene>
<comment type="caution">
    <text evidence="13">The sequence shown here is derived from an EMBL/GenBank/DDBJ whole genome shotgun (WGS) entry which is preliminary data.</text>
</comment>
<reference evidence="13 14" key="1">
    <citation type="submission" date="2018-06" db="EMBL/GenBank/DDBJ databases">
        <title>Complete Genomes of Monosporascus.</title>
        <authorList>
            <person name="Robinson A.J."/>
            <person name="Natvig D.O."/>
        </authorList>
    </citation>
    <scope>NUCLEOTIDE SEQUENCE [LARGE SCALE GENOMIC DNA]</scope>
    <source>
        <strain evidence="13 14">CBS 609.92</strain>
    </source>
</reference>
<feature type="domain" description="Carrier" evidence="10">
    <location>
        <begin position="2104"/>
        <end position="2181"/>
    </location>
</feature>
<dbReference type="CDD" id="cd05195">
    <property type="entry name" value="enoyl_red"/>
    <property type="match status" value="1"/>
</dbReference>
<dbReference type="SUPFAM" id="SSF50129">
    <property type="entry name" value="GroES-like"/>
    <property type="match status" value="1"/>
</dbReference>
<dbReference type="Pfam" id="PF08242">
    <property type="entry name" value="Methyltransf_12"/>
    <property type="match status" value="1"/>
</dbReference>
<dbReference type="InterPro" id="IPR011032">
    <property type="entry name" value="GroES-like_sf"/>
</dbReference>